<organism evidence="2 3">
    <name type="scientific">Cryobacterium shii</name>
    <dbReference type="NCBI Taxonomy" id="1259235"/>
    <lineage>
        <taxon>Bacteria</taxon>
        <taxon>Bacillati</taxon>
        <taxon>Actinomycetota</taxon>
        <taxon>Actinomycetes</taxon>
        <taxon>Micrococcales</taxon>
        <taxon>Microbacteriaceae</taxon>
        <taxon>Cryobacterium</taxon>
    </lineage>
</organism>
<evidence type="ECO:0000313" key="3">
    <source>
        <dbReference type="Proteomes" id="UP000297403"/>
    </source>
</evidence>
<gene>
    <name evidence="2" type="ORF">E3O49_09085</name>
</gene>
<dbReference type="EMBL" id="SOFY01000049">
    <property type="protein sequence ID" value="TFC46568.1"/>
    <property type="molecule type" value="Genomic_DNA"/>
</dbReference>
<dbReference type="SUPFAM" id="SSF52980">
    <property type="entry name" value="Restriction endonuclease-like"/>
    <property type="match status" value="1"/>
</dbReference>
<proteinExistence type="predicted"/>
<evidence type="ECO:0000256" key="1">
    <source>
        <dbReference type="SAM" id="MobiDB-lite"/>
    </source>
</evidence>
<dbReference type="AlphaFoldDB" id="A0AAQ2HF81"/>
<dbReference type="Proteomes" id="UP000297403">
    <property type="component" value="Unassembled WGS sequence"/>
</dbReference>
<dbReference type="InterPro" id="IPR011335">
    <property type="entry name" value="Restrct_endonuc-II-like"/>
</dbReference>
<comment type="caution">
    <text evidence="2">The sequence shown here is derived from an EMBL/GenBank/DDBJ whole genome shotgun (WGS) entry which is preliminary data.</text>
</comment>
<name>A0AAQ2HF81_9MICO</name>
<sequence length="317" mass="35161">MRPPSELPSELGDGPFSVADARRLGVNSGRLRRSDLARPFHGVRAPAGPSQAPAPTSDADRWARIRAAVCTQAVNYAVRMPADQFFSHATAALLHGLPLPARLLERSLVDVGTSVRTSRRTGKGVRGHLIPLDRVRIVSVGHVSVASEVDAWVQLSTVLTLDELIILGDSLVRRQRPPATMAELQSAVARQAGLPGARRLREALAQVRARTDSPKETVLRLLIVRAGLPEPEVNLTLLNRYGAFMALGDLAYVRYKILIEYDGGQHREDEKQFHRDIDRLDEPMEEGWRVIRVNKSHRPQAILARIRTALLDRGWRP</sequence>
<accession>A0AAQ2HF81</accession>
<evidence type="ECO:0000313" key="2">
    <source>
        <dbReference type="EMBL" id="TFC46568.1"/>
    </source>
</evidence>
<protein>
    <recommendedName>
        <fullName evidence="4">DUF559 domain-containing protein</fullName>
    </recommendedName>
</protein>
<feature type="region of interest" description="Disordered" evidence="1">
    <location>
        <begin position="35"/>
        <end position="58"/>
    </location>
</feature>
<keyword evidence="3" id="KW-1185">Reference proteome</keyword>
<reference evidence="2 3" key="1">
    <citation type="submission" date="2019-03" db="EMBL/GenBank/DDBJ databases">
        <title>Genomics of glacier-inhabiting Cryobacterium strains.</title>
        <authorList>
            <person name="Liu Q."/>
            <person name="Xin Y.-H."/>
        </authorList>
    </citation>
    <scope>NUCLEOTIDE SEQUENCE [LARGE SCALE GENOMIC DNA]</scope>
    <source>
        <strain evidence="3">TMT1-22</strain>
    </source>
</reference>
<dbReference type="Gene3D" id="3.40.960.10">
    <property type="entry name" value="VSR Endonuclease"/>
    <property type="match status" value="1"/>
</dbReference>
<evidence type="ECO:0008006" key="4">
    <source>
        <dbReference type="Google" id="ProtNLM"/>
    </source>
</evidence>